<feature type="region of interest" description="Disordered" evidence="1">
    <location>
        <begin position="97"/>
        <end position="180"/>
    </location>
</feature>
<dbReference type="PANTHER" id="PTHR12651">
    <property type="entry name" value="26S PROTEASOME NON-ATPASE REGULATORY SUBUNIT 9"/>
    <property type="match status" value="1"/>
</dbReference>
<dbReference type="GO" id="GO:0005634">
    <property type="term" value="C:nucleus"/>
    <property type="evidence" value="ECO:0007669"/>
    <property type="project" value="TreeGrafter"/>
</dbReference>
<proteinExistence type="predicted"/>
<protein>
    <recommendedName>
        <fullName evidence="2">Nas2 N-terminal domain-containing protein</fullName>
    </recommendedName>
</protein>
<dbReference type="AlphaFoldDB" id="A0A1X6PAZ0"/>
<dbReference type="PANTHER" id="PTHR12651:SF1">
    <property type="entry name" value="26S PROTEASOME NON-ATPASE REGULATORY SUBUNIT 9"/>
    <property type="match status" value="1"/>
</dbReference>
<evidence type="ECO:0000313" key="3">
    <source>
        <dbReference type="EMBL" id="OSX77905.1"/>
    </source>
</evidence>
<keyword evidence="4" id="KW-1185">Reference proteome</keyword>
<organism evidence="3 4">
    <name type="scientific">Porphyra umbilicalis</name>
    <name type="common">Purple laver</name>
    <name type="synonym">Red alga</name>
    <dbReference type="NCBI Taxonomy" id="2786"/>
    <lineage>
        <taxon>Eukaryota</taxon>
        <taxon>Rhodophyta</taxon>
        <taxon>Bangiophyceae</taxon>
        <taxon>Bangiales</taxon>
        <taxon>Bangiaceae</taxon>
        <taxon>Porphyra</taxon>
    </lineage>
</organism>
<evidence type="ECO:0000259" key="2">
    <source>
        <dbReference type="Pfam" id="PF18265"/>
    </source>
</evidence>
<name>A0A1X6PAZ0_PORUM</name>
<dbReference type="InterPro" id="IPR035269">
    <property type="entry name" value="PSMD9"/>
</dbReference>
<evidence type="ECO:0000256" key="1">
    <source>
        <dbReference type="SAM" id="MobiDB-lite"/>
    </source>
</evidence>
<sequence length="180" mass="18215">MGVEAMTPSPDRAAVKKLADERDALERELSAVVDALLAPGGGGLSGPLVDAEGYPRADIDVALVRTRRNRVATLRTDVEALSNTLHLKLQEVLAARPSADAPAGASSSAPPPPAELAPPPAPPAAAAAAAAAAASPAGVPSPPPAPLYLCRLPKSTPSTPTRPPPRRAWRRATCSSPSGP</sequence>
<dbReference type="Pfam" id="PF18265">
    <property type="entry name" value="Nas2_N"/>
    <property type="match status" value="1"/>
</dbReference>
<reference evidence="3 4" key="1">
    <citation type="submission" date="2017-03" db="EMBL/GenBank/DDBJ databases">
        <title>WGS assembly of Porphyra umbilicalis.</title>
        <authorList>
            <person name="Brawley S.H."/>
            <person name="Blouin N.A."/>
            <person name="Ficko-Blean E."/>
            <person name="Wheeler G.L."/>
            <person name="Lohr M."/>
            <person name="Goodson H.V."/>
            <person name="Jenkins J.W."/>
            <person name="Blaby-Haas C.E."/>
            <person name="Helliwell K.E."/>
            <person name="Chan C."/>
            <person name="Marriage T."/>
            <person name="Bhattacharya D."/>
            <person name="Klein A.S."/>
            <person name="Badis Y."/>
            <person name="Brodie J."/>
            <person name="Cao Y."/>
            <person name="Collen J."/>
            <person name="Dittami S.M."/>
            <person name="Gachon C.M."/>
            <person name="Green B.R."/>
            <person name="Karpowicz S."/>
            <person name="Kim J.W."/>
            <person name="Kudahl U."/>
            <person name="Lin S."/>
            <person name="Michel G."/>
            <person name="Mittag M."/>
            <person name="Olson B.J."/>
            <person name="Pangilinan J."/>
            <person name="Peng Y."/>
            <person name="Qiu H."/>
            <person name="Shu S."/>
            <person name="Singer J.T."/>
            <person name="Smith A.G."/>
            <person name="Sprecher B.N."/>
            <person name="Wagner V."/>
            <person name="Wang W."/>
            <person name="Wang Z.-Y."/>
            <person name="Yan J."/>
            <person name="Yarish C."/>
            <person name="Zoeuner-Riek S."/>
            <person name="Zhuang Y."/>
            <person name="Zou Y."/>
            <person name="Lindquist E.A."/>
            <person name="Grimwood J."/>
            <person name="Barry K."/>
            <person name="Rokhsar D.S."/>
            <person name="Schmutz J."/>
            <person name="Stiller J.W."/>
            <person name="Grossman A.R."/>
            <person name="Prochnik S.E."/>
        </authorList>
    </citation>
    <scope>NUCLEOTIDE SEQUENCE [LARGE SCALE GENOMIC DNA]</scope>
    <source>
        <strain evidence="3">4086291</strain>
    </source>
</reference>
<accession>A0A1X6PAZ0</accession>
<dbReference type="InterPro" id="IPR040815">
    <property type="entry name" value="Nas2_N"/>
</dbReference>
<feature type="compositionally biased region" description="Low complexity" evidence="1">
    <location>
        <begin position="97"/>
        <end position="108"/>
    </location>
</feature>
<dbReference type="Gene3D" id="6.10.140.1710">
    <property type="match status" value="1"/>
</dbReference>
<feature type="compositionally biased region" description="Pro residues" evidence="1">
    <location>
        <begin position="109"/>
        <end position="123"/>
    </location>
</feature>
<dbReference type="EMBL" id="KV918824">
    <property type="protein sequence ID" value="OSX77905.1"/>
    <property type="molecule type" value="Genomic_DNA"/>
</dbReference>
<evidence type="ECO:0000313" key="4">
    <source>
        <dbReference type="Proteomes" id="UP000218209"/>
    </source>
</evidence>
<feature type="compositionally biased region" description="Low complexity" evidence="1">
    <location>
        <begin position="124"/>
        <end position="138"/>
    </location>
</feature>
<feature type="domain" description="Nas2 N-terminal" evidence="2">
    <location>
        <begin position="16"/>
        <end position="92"/>
    </location>
</feature>
<gene>
    <name evidence="3" type="ORF">BU14_0127s0003</name>
</gene>
<dbReference type="GO" id="GO:0005737">
    <property type="term" value="C:cytoplasm"/>
    <property type="evidence" value="ECO:0007669"/>
    <property type="project" value="TreeGrafter"/>
</dbReference>
<dbReference type="Proteomes" id="UP000218209">
    <property type="component" value="Unassembled WGS sequence"/>
</dbReference>
<dbReference type="GO" id="GO:0070682">
    <property type="term" value="P:proteasome regulatory particle assembly"/>
    <property type="evidence" value="ECO:0007669"/>
    <property type="project" value="InterPro"/>
</dbReference>
<dbReference type="OrthoDB" id="72325at2759"/>